<proteinExistence type="predicted"/>
<name>A0A9Y2EVN7_9FIRM</name>
<protein>
    <submittedName>
        <fullName evidence="3">YqaJ viral recombinase family protein</fullName>
    </submittedName>
</protein>
<dbReference type="InterPro" id="IPR019080">
    <property type="entry name" value="YqaJ_viral_recombinase"/>
</dbReference>
<evidence type="ECO:0000313" key="4">
    <source>
        <dbReference type="Proteomes" id="UP001243623"/>
    </source>
</evidence>
<evidence type="ECO:0000256" key="1">
    <source>
        <dbReference type="SAM" id="Coils"/>
    </source>
</evidence>
<dbReference type="EMBL" id="CP120678">
    <property type="protein sequence ID" value="WIW71464.1"/>
    <property type="molecule type" value="Genomic_DNA"/>
</dbReference>
<dbReference type="AlphaFoldDB" id="A0A9Y2EVN7"/>
<gene>
    <name evidence="3" type="ORF">P3F81_03930</name>
</gene>
<keyword evidence="1" id="KW-0175">Coiled coil</keyword>
<feature type="coiled-coil region" evidence="1">
    <location>
        <begin position="227"/>
        <end position="261"/>
    </location>
</feature>
<organism evidence="3 4">
    <name type="scientific">Selenobaculum gibii</name>
    <dbReference type="NCBI Taxonomy" id="3054208"/>
    <lineage>
        <taxon>Bacteria</taxon>
        <taxon>Bacillati</taxon>
        <taxon>Bacillota</taxon>
        <taxon>Negativicutes</taxon>
        <taxon>Selenomonadales</taxon>
        <taxon>Selenomonadaceae</taxon>
        <taxon>Selenobaculum</taxon>
    </lineage>
</organism>
<dbReference type="KEGG" id="sgbi:P3F81_03930"/>
<dbReference type="Proteomes" id="UP001243623">
    <property type="component" value="Chromosome"/>
</dbReference>
<dbReference type="PANTHER" id="PTHR46609:SF6">
    <property type="entry name" value="EXONUCLEASE, PHAGE-TYPE_RECB, C-TERMINAL DOMAIN-CONTAINING PROTEIN-RELATED"/>
    <property type="match status" value="1"/>
</dbReference>
<dbReference type="SUPFAM" id="SSF52980">
    <property type="entry name" value="Restriction endonuclease-like"/>
    <property type="match status" value="1"/>
</dbReference>
<keyword evidence="4" id="KW-1185">Reference proteome</keyword>
<evidence type="ECO:0000259" key="2">
    <source>
        <dbReference type="Pfam" id="PF09588"/>
    </source>
</evidence>
<reference evidence="3" key="1">
    <citation type="submission" date="2023-03" db="EMBL/GenBank/DDBJ databases">
        <title>Selenobaculum gbiensis gen. nov. sp. nov., a new bacterium isolated from the gut microbiota of IBD patient.</title>
        <authorList>
            <person name="Yeo S."/>
            <person name="Park H."/>
            <person name="Huh C.S."/>
        </authorList>
    </citation>
    <scope>NUCLEOTIDE SEQUENCE</scope>
    <source>
        <strain evidence="3">ICN-92133</strain>
    </source>
</reference>
<dbReference type="RefSeq" id="WP_309320650.1">
    <property type="nucleotide sequence ID" value="NZ_CP120678.1"/>
</dbReference>
<dbReference type="Pfam" id="PF09588">
    <property type="entry name" value="YqaJ"/>
    <property type="match status" value="1"/>
</dbReference>
<evidence type="ECO:0000313" key="3">
    <source>
        <dbReference type="EMBL" id="WIW71464.1"/>
    </source>
</evidence>
<sequence>MAVILASTENMPYDEWLDWRKKGIGGSDASVVCGINRYKSPVELWMDKTNQLPYQEAGEAAYWGTQLEDLVRNEFTKRTGIKVKQTNQLLQSEDYPFMLANLDGECIHPVYGKCIFEAKTASAYKAGEWDDAIPDEYILQVQHYMAVTGYKGTYITVLIGGNTFRWKFIERDEEIISMLIQLEGDFWNYVQAMVPPQLDGSEAAAKFLSERFPNSVPKSKIKLPDTAVELIQQYEDACDDVNQYTEQKQEAENLLKQMLGDNEIGTVDDRLVTWKSVSQERLDGKTLKAEHPTLYKKYANQTSYRRFSIKTAM</sequence>
<dbReference type="InterPro" id="IPR011335">
    <property type="entry name" value="Restrct_endonuc-II-like"/>
</dbReference>
<dbReference type="InterPro" id="IPR017482">
    <property type="entry name" value="Lambda-type_endonuclease"/>
</dbReference>
<dbReference type="Gene3D" id="3.90.320.10">
    <property type="match status" value="1"/>
</dbReference>
<dbReference type="NCBIfam" id="TIGR03033">
    <property type="entry name" value="phage_rel_nuc"/>
    <property type="match status" value="1"/>
</dbReference>
<feature type="domain" description="YqaJ viral recombinase" evidence="2">
    <location>
        <begin position="15"/>
        <end position="151"/>
    </location>
</feature>
<dbReference type="InterPro" id="IPR051703">
    <property type="entry name" value="NF-kappa-B_Signaling_Reg"/>
</dbReference>
<dbReference type="PANTHER" id="PTHR46609">
    <property type="entry name" value="EXONUCLEASE, PHAGE-TYPE/RECB, C-TERMINAL DOMAIN-CONTAINING PROTEIN"/>
    <property type="match status" value="1"/>
</dbReference>
<dbReference type="InterPro" id="IPR011604">
    <property type="entry name" value="PDDEXK-like_dom_sf"/>
</dbReference>
<accession>A0A9Y2EVN7</accession>